<proteinExistence type="predicted"/>
<reference evidence="1 2" key="1">
    <citation type="submission" date="2014-02" db="EMBL/GenBank/DDBJ databases">
        <title>The genome sequence of Colletotrichum salicis CBS 607.94.</title>
        <authorList>
            <person name="Baroncelli R."/>
            <person name="Thon M.R."/>
        </authorList>
    </citation>
    <scope>NUCLEOTIDE SEQUENCE [LARGE SCALE GENOMIC DNA]</scope>
    <source>
        <strain evidence="1 2">CBS 607.94</strain>
    </source>
</reference>
<protein>
    <submittedName>
        <fullName evidence="1">Uncharacterized protein</fullName>
    </submittedName>
</protein>
<comment type="caution">
    <text evidence="1">The sequence shown here is derived from an EMBL/GenBank/DDBJ whole genome shotgun (WGS) entry which is preliminary data.</text>
</comment>
<dbReference type="AlphaFoldDB" id="A0A135UL78"/>
<dbReference type="EMBL" id="JFFI01001317">
    <property type="protein sequence ID" value="KXH61138.1"/>
    <property type="molecule type" value="Genomic_DNA"/>
</dbReference>
<sequence>MPSSSVSTSRVAHPFITTVSPGCPPEFNLPGLRPPTLEPLQQPCCSTSLTTEPPRVALPRKRTLRTPAWLVVVGQPSPETKTSQANHCFWHVRIITSLTPLSQEHSSARAVLQTNINGGTGTEYRSWEPAACREAQAIDVTVAQEISNLIRPQATPPCVESHR</sequence>
<dbReference type="OrthoDB" id="10465384at2759"/>
<name>A0A135UL78_9PEZI</name>
<evidence type="ECO:0000313" key="2">
    <source>
        <dbReference type="Proteomes" id="UP000070121"/>
    </source>
</evidence>
<accession>A0A135UL78</accession>
<gene>
    <name evidence="1" type="ORF">CSAL01_02335</name>
</gene>
<keyword evidence="2" id="KW-1185">Reference proteome</keyword>
<dbReference type="Proteomes" id="UP000070121">
    <property type="component" value="Unassembled WGS sequence"/>
</dbReference>
<evidence type="ECO:0000313" key="1">
    <source>
        <dbReference type="EMBL" id="KXH61138.1"/>
    </source>
</evidence>
<organism evidence="1 2">
    <name type="scientific">Colletotrichum salicis</name>
    <dbReference type="NCBI Taxonomy" id="1209931"/>
    <lineage>
        <taxon>Eukaryota</taxon>
        <taxon>Fungi</taxon>
        <taxon>Dikarya</taxon>
        <taxon>Ascomycota</taxon>
        <taxon>Pezizomycotina</taxon>
        <taxon>Sordariomycetes</taxon>
        <taxon>Hypocreomycetidae</taxon>
        <taxon>Glomerellales</taxon>
        <taxon>Glomerellaceae</taxon>
        <taxon>Colletotrichum</taxon>
        <taxon>Colletotrichum acutatum species complex</taxon>
    </lineage>
</organism>